<accession>A0A061RFW4</accession>
<dbReference type="AlphaFoldDB" id="A0A061RFW4"/>
<proteinExistence type="predicted"/>
<name>A0A061RFW4_9CHLO</name>
<reference evidence="1" key="1">
    <citation type="submission" date="2014-05" db="EMBL/GenBank/DDBJ databases">
        <title>The transcriptome of the halophilic microalga Tetraselmis sp. GSL018 isolated from the Great Salt Lake, Utah.</title>
        <authorList>
            <person name="Jinkerson R.E."/>
            <person name="D'Adamo S."/>
            <person name="Posewitz M.C."/>
        </authorList>
    </citation>
    <scope>NUCLEOTIDE SEQUENCE</scope>
    <source>
        <strain evidence="1">GSL018</strain>
    </source>
</reference>
<feature type="non-terminal residue" evidence="1">
    <location>
        <position position="1"/>
    </location>
</feature>
<evidence type="ECO:0000313" key="1">
    <source>
        <dbReference type="EMBL" id="JAC70858.1"/>
    </source>
</evidence>
<dbReference type="EMBL" id="GBEZ01015294">
    <property type="protein sequence ID" value="JAC70858.1"/>
    <property type="molecule type" value="Transcribed_RNA"/>
</dbReference>
<gene>
    <name evidence="1" type="ORF">TSPGSL018_3220</name>
</gene>
<protein>
    <submittedName>
        <fullName evidence="1">Uncharacterized protein</fullName>
    </submittedName>
</protein>
<organism evidence="1">
    <name type="scientific">Tetraselmis sp. GSL018</name>
    <dbReference type="NCBI Taxonomy" id="582737"/>
    <lineage>
        <taxon>Eukaryota</taxon>
        <taxon>Viridiplantae</taxon>
        <taxon>Chlorophyta</taxon>
        <taxon>core chlorophytes</taxon>
        <taxon>Chlorodendrophyceae</taxon>
        <taxon>Chlorodendrales</taxon>
        <taxon>Chlorodendraceae</taxon>
        <taxon>Tetraselmis</taxon>
    </lineage>
</organism>
<feature type="non-terminal residue" evidence="1">
    <location>
        <position position="85"/>
    </location>
</feature>
<sequence length="85" mass="9018">ARSAAWGVRKRCEVCQIIHPSVQRGISAGRMPREAQQPATGDLKDVAPTFSLLLDQPLPSPVPAAPPDPASLAAKVCDEHIGKQL</sequence>